<dbReference type="InterPro" id="IPR000477">
    <property type="entry name" value="RT_dom"/>
</dbReference>
<dbReference type="GO" id="GO:0071897">
    <property type="term" value="P:DNA biosynthetic process"/>
    <property type="evidence" value="ECO:0007669"/>
    <property type="project" value="UniProtKB-ARBA"/>
</dbReference>
<evidence type="ECO:0000313" key="3">
    <source>
        <dbReference type="Proteomes" id="UP000000305"/>
    </source>
</evidence>
<dbReference type="InterPro" id="IPR043502">
    <property type="entry name" value="DNA/RNA_pol_sf"/>
</dbReference>
<organism evidence="2 3">
    <name type="scientific">Daphnia pulex</name>
    <name type="common">Water flea</name>
    <dbReference type="NCBI Taxonomy" id="6669"/>
    <lineage>
        <taxon>Eukaryota</taxon>
        <taxon>Metazoa</taxon>
        <taxon>Ecdysozoa</taxon>
        <taxon>Arthropoda</taxon>
        <taxon>Crustacea</taxon>
        <taxon>Branchiopoda</taxon>
        <taxon>Diplostraca</taxon>
        <taxon>Cladocera</taxon>
        <taxon>Anomopoda</taxon>
        <taxon>Daphniidae</taxon>
        <taxon>Daphnia</taxon>
    </lineage>
</organism>
<feature type="domain" description="Reverse transcriptase" evidence="1">
    <location>
        <begin position="1"/>
        <end position="156"/>
    </location>
</feature>
<dbReference type="PANTHER" id="PTHR19446">
    <property type="entry name" value="REVERSE TRANSCRIPTASES"/>
    <property type="match status" value="1"/>
</dbReference>
<sequence>AGASHFGFVDWKNAYDTISLPLLWRKLAQRGLPACVGLLLQALFDHTNGRAVIHGCLSPGFARTRGLLQGSLLSPLLFNIFIDDLADQLTKFVDPECPVPPALLYADDICLLARTPRRLTKSGVVVPRGSPVPPAFFLFDIMVPFVSTYKYLGVPVIDSGIMFFHMVRERVASARRKLNLFRLNHFRDTPLHPHHRLVFIRTFILPTCEYGLPLLATLHTNDITECIEPLVEFVSSDISAF</sequence>
<name>E9I6L8_DAPPU</name>
<gene>
    <name evidence="2" type="ORF">DAPPUDRAFT_124434</name>
</gene>
<dbReference type="KEGG" id="dpx:DAPPUDRAFT_124434"/>
<dbReference type="HOGENOM" id="CLU_1154143_0_0_1"/>
<dbReference type="Pfam" id="PF00078">
    <property type="entry name" value="RVT_1"/>
    <property type="match status" value="1"/>
</dbReference>
<dbReference type="AlphaFoldDB" id="E9I6L8"/>
<protein>
    <recommendedName>
        <fullName evidence="1">Reverse transcriptase domain-containing protein</fullName>
    </recommendedName>
</protein>
<dbReference type="Proteomes" id="UP000000305">
    <property type="component" value="Unassembled WGS sequence"/>
</dbReference>
<evidence type="ECO:0000259" key="1">
    <source>
        <dbReference type="PROSITE" id="PS50878"/>
    </source>
</evidence>
<dbReference type="SUPFAM" id="SSF56672">
    <property type="entry name" value="DNA/RNA polymerases"/>
    <property type="match status" value="1"/>
</dbReference>
<dbReference type="PROSITE" id="PS50878">
    <property type="entry name" value="RT_POL"/>
    <property type="match status" value="1"/>
</dbReference>
<dbReference type="OrthoDB" id="418748at2759"/>
<accession>E9I6L8</accession>
<dbReference type="InParanoid" id="E9I6L8"/>
<reference evidence="2 3" key="1">
    <citation type="journal article" date="2011" name="Science">
        <title>The ecoresponsive genome of Daphnia pulex.</title>
        <authorList>
            <person name="Colbourne J.K."/>
            <person name="Pfrender M.E."/>
            <person name="Gilbert D."/>
            <person name="Thomas W.K."/>
            <person name="Tucker A."/>
            <person name="Oakley T.H."/>
            <person name="Tokishita S."/>
            <person name="Aerts A."/>
            <person name="Arnold G.J."/>
            <person name="Basu M.K."/>
            <person name="Bauer D.J."/>
            <person name="Caceres C.E."/>
            <person name="Carmel L."/>
            <person name="Casola C."/>
            <person name="Choi J.H."/>
            <person name="Detter J.C."/>
            <person name="Dong Q."/>
            <person name="Dusheyko S."/>
            <person name="Eads B.D."/>
            <person name="Frohlich T."/>
            <person name="Geiler-Samerotte K.A."/>
            <person name="Gerlach D."/>
            <person name="Hatcher P."/>
            <person name="Jogdeo S."/>
            <person name="Krijgsveld J."/>
            <person name="Kriventseva E.V."/>
            <person name="Kultz D."/>
            <person name="Laforsch C."/>
            <person name="Lindquist E."/>
            <person name="Lopez J."/>
            <person name="Manak J.R."/>
            <person name="Muller J."/>
            <person name="Pangilinan J."/>
            <person name="Patwardhan R.P."/>
            <person name="Pitluck S."/>
            <person name="Pritham E.J."/>
            <person name="Rechtsteiner A."/>
            <person name="Rho M."/>
            <person name="Rogozin I.B."/>
            <person name="Sakarya O."/>
            <person name="Salamov A."/>
            <person name="Schaack S."/>
            <person name="Shapiro H."/>
            <person name="Shiga Y."/>
            <person name="Skalitzky C."/>
            <person name="Smith Z."/>
            <person name="Souvorov A."/>
            <person name="Sung W."/>
            <person name="Tang Z."/>
            <person name="Tsuchiya D."/>
            <person name="Tu H."/>
            <person name="Vos H."/>
            <person name="Wang M."/>
            <person name="Wolf Y.I."/>
            <person name="Yamagata H."/>
            <person name="Yamada T."/>
            <person name="Ye Y."/>
            <person name="Shaw J.R."/>
            <person name="Andrews J."/>
            <person name="Crease T.J."/>
            <person name="Tang H."/>
            <person name="Lucas S.M."/>
            <person name="Robertson H.M."/>
            <person name="Bork P."/>
            <person name="Koonin E.V."/>
            <person name="Zdobnov E.M."/>
            <person name="Grigoriev I.V."/>
            <person name="Lynch M."/>
            <person name="Boore J.L."/>
        </authorList>
    </citation>
    <scope>NUCLEOTIDE SEQUENCE [LARGE SCALE GENOMIC DNA]</scope>
</reference>
<feature type="non-terminal residue" evidence="2">
    <location>
        <position position="1"/>
    </location>
</feature>
<evidence type="ECO:0000313" key="2">
    <source>
        <dbReference type="EMBL" id="EFX60362.1"/>
    </source>
</evidence>
<proteinExistence type="predicted"/>
<dbReference type="EMBL" id="GL736564">
    <property type="protein sequence ID" value="EFX60362.1"/>
    <property type="molecule type" value="Genomic_DNA"/>
</dbReference>
<keyword evidence="3" id="KW-1185">Reference proteome</keyword>